<gene>
    <name evidence="6" type="ORF">H9873_10980</name>
</gene>
<dbReference type="Pfam" id="PF04542">
    <property type="entry name" value="Sigma70_r2"/>
    <property type="match status" value="1"/>
</dbReference>
<proteinExistence type="predicted"/>
<name>A0A9D1UEY0_9FIRM</name>
<dbReference type="GO" id="GO:0003677">
    <property type="term" value="F:DNA binding"/>
    <property type="evidence" value="ECO:0007669"/>
    <property type="project" value="UniProtKB-KW"/>
</dbReference>
<reference evidence="6" key="1">
    <citation type="journal article" date="2021" name="PeerJ">
        <title>Extensive microbial diversity within the chicken gut microbiome revealed by metagenomics and culture.</title>
        <authorList>
            <person name="Gilroy R."/>
            <person name="Ravi A."/>
            <person name="Getino M."/>
            <person name="Pursley I."/>
            <person name="Horton D.L."/>
            <person name="Alikhan N.F."/>
            <person name="Baker D."/>
            <person name="Gharbi K."/>
            <person name="Hall N."/>
            <person name="Watson M."/>
            <person name="Adriaenssens E.M."/>
            <person name="Foster-Nyarko E."/>
            <person name="Jarju S."/>
            <person name="Secka A."/>
            <person name="Antonio M."/>
            <person name="Oren A."/>
            <person name="Chaudhuri R.R."/>
            <person name="La Ragione R."/>
            <person name="Hildebrand F."/>
            <person name="Pallen M.J."/>
        </authorList>
    </citation>
    <scope>NUCLEOTIDE SEQUENCE</scope>
    <source>
        <strain evidence="6">ChiSxjej1B13-11762</strain>
    </source>
</reference>
<protein>
    <submittedName>
        <fullName evidence="6">FliA/WhiG family RNA polymerase sigma factor</fullName>
    </submittedName>
</protein>
<dbReference type="InterPro" id="IPR007627">
    <property type="entry name" value="RNA_pol_sigma70_r2"/>
</dbReference>
<keyword evidence="1" id="KW-0805">Transcription regulation</keyword>
<dbReference type="InterPro" id="IPR000943">
    <property type="entry name" value="RNA_pol_sigma70"/>
</dbReference>
<dbReference type="SUPFAM" id="SSF88659">
    <property type="entry name" value="Sigma3 and sigma4 domains of RNA polymerase sigma factors"/>
    <property type="match status" value="2"/>
</dbReference>
<dbReference type="InterPro" id="IPR007630">
    <property type="entry name" value="RNA_pol_sigma70_r4"/>
</dbReference>
<keyword evidence="2" id="KW-0731">Sigma factor</keyword>
<dbReference type="AlphaFoldDB" id="A0A9D1UEY0"/>
<evidence type="ECO:0000313" key="7">
    <source>
        <dbReference type="Proteomes" id="UP000824263"/>
    </source>
</evidence>
<dbReference type="GO" id="GO:0016987">
    <property type="term" value="F:sigma factor activity"/>
    <property type="evidence" value="ECO:0007669"/>
    <property type="project" value="UniProtKB-KW"/>
</dbReference>
<evidence type="ECO:0000256" key="3">
    <source>
        <dbReference type="ARBA" id="ARBA00023125"/>
    </source>
</evidence>
<evidence type="ECO:0000256" key="4">
    <source>
        <dbReference type="ARBA" id="ARBA00023163"/>
    </source>
</evidence>
<evidence type="ECO:0000259" key="5">
    <source>
        <dbReference type="PROSITE" id="PS00716"/>
    </source>
</evidence>
<dbReference type="InterPro" id="IPR013324">
    <property type="entry name" value="RNA_pol_sigma_r3/r4-like"/>
</dbReference>
<evidence type="ECO:0000313" key="6">
    <source>
        <dbReference type="EMBL" id="HIW84823.1"/>
    </source>
</evidence>
<dbReference type="PRINTS" id="PR00046">
    <property type="entry name" value="SIGMA70FCT"/>
</dbReference>
<dbReference type="InterPro" id="IPR014284">
    <property type="entry name" value="RNA_pol_sigma-70_dom"/>
</dbReference>
<dbReference type="NCBIfam" id="TIGR02479">
    <property type="entry name" value="FliA_WhiG"/>
    <property type="match status" value="1"/>
</dbReference>
<evidence type="ECO:0000256" key="1">
    <source>
        <dbReference type="ARBA" id="ARBA00023015"/>
    </source>
</evidence>
<feature type="domain" description="RNA polymerase sigma-70" evidence="5">
    <location>
        <begin position="224"/>
        <end position="250"/>
    </location>
</feature>
<accession>A0A9D1UEY0</accession>
<dbReference type="GO" id="GO:0003899">
    <property type="term" value="F:DNA-directed RNA polymerase activity"/>
    <property type="evidence" value="ECO:0007669"/>
    <property type="project" value="InterPro"/>
</dbReference>
<organism evidence="6 7">
    <name type="scientific">Candidatus Dorea gallistercoris</name>
    <dbReference type="NCBI Taxonomy" id="2838542"/>
    <lineage>
        <taxon>Bacteria</taxon>
        <taxon>Bacillati</taxon>
        <taxon>Bacillota</taxon>
        <taxon>Clostridia</taxon>
        <taxon>Lachnospirales</taxon>
        <taxon>Lachnospiraceae</taxon>
        <taxon>Dorea</taxon>
    </lineage>
</organism>
<dbReference type="SUPFAM" id="SSF88946">
    <property type="entry name" value="Sigma2 domain of RNA polymerase sigma factors"/>
    <property type="match status" value="1"/>
</dbReference>
<comment type="caution">
    <text evidence="6">The sequence shown here is derived from an EMBL/GenBank/DDBJ whole genome shotgun (WGS) entry which is preliminary data.</text>
</comment>
<reference evidence="6" key="2">
    <citation type="submission" date="2021-04" db="EMBL/GenBank/DDBJ databases">
        <authorList>
            <person name="Gilroy R."/>
        </authorList>
    </citation>
    <scope>NUCLEOTIDE SEQUENCE</scope>
    <source>
        <strain evidence="6">ChiSxjej1B13-11762</strain>
    </source>
</reference>
<dbReference type="Proteomes" id="UP000824263">
    <property type="component" value="Unassembled WGS sequence"/>
</dbReference>
<sequence>MSHCENPYQNKTNEELLEEYARTKDLEIKQELTMRYMYVVKTIAIQMRDVYLSFTQVEDIVQEGVIVLMSLLDKYDSSKNAKFETYLSRRMRGMIIDIARKQEWGSRNVRKNMKLIESAVSELTIRNGKVPDSRMVAEHLQMPYSKYQEILGKNNLLSIISLDMILEEAQEKNRTPQTPAAGSEEQPEETYLRKELMDTLEKGIDQLKEKEKIIISLYYVEELNMREIAQVMNVSEPRISQLHAGAIRKLKEYIEKEFQIT</sequence>
<dbReference type="CDD" id="cd06171">
    <property type="entry name" value="Sigma70_r4"/>
    <property type="match status" value="1"/>
</dbReference>
<dbReference type="PROSITE" id="PS00716">
    <property type="entry name" value="SIGMA70_2"/>
    <property type="match status" value="1"/>
</dbReference>
<keyword evidence="4" id="KW-0804">Transcription</keyword>
<dbReference type="Gene3D" id="1.20.140.160">
    <property type="match status" value="1"/>
</dbReference>
<dbReference type="EMBL" id="DXGF01000192">
    <property type="protein sequence ID" value="HIW84823.1"/>
    <property type="molecule type" value="Genomic_DNA"/>
</dbReference>
<dbReference type="InterPro" id="IPR012845">
    <property type="entry name" value="RNA_pol_sigma_FliA_WhiG"/>
</dbReference>
<dbReference type="PANTHER" id="PTHR30385">
    <property type="entry name" value="SIGMA FACTOR F FLAGELLAR"/>
    <property type="match status" value="1"/>
</dbReference>
<dbReference type="GO" id="GO:0006352">
    <property type="term" value="P:DNA-templated transcription initiation"/>
    <property type="evidence" value="ECO:0007669"/>
    <property type="project" value="InterPro"/>
</dbReference>
<keyword evidence="3" id="KW-0238">DNA-binding</keyword>
<dbReference type="InterPro" id="IPR013325">
    <property type="entry name" value="RNA_pol_sigma_r2"/>
</dbReference>
<dbReference type="Gene3D" id="1.10.1740.10">
    <property type="match status" value="1"/>
</dbReference>
<dbReference type="Pfam" id="PF04545">
    <property type="entry name" value="Sigma70_r4"/>
    <property type="match status" value="1"/>
</dbReference>
<dbReference type="NCBIfam" id="TIGR02937">
    <property type="entry name" value="sigma70-ECF"/>
    <property type="match status" value="1"/>
</dbReference>
<evidence type="ECO:0000256" key="2">
    <source>
        <dbReference type="ARBA" id="ARBA00023082"/>
    </source>
</evidence>